<proteinExistence type="predicted"/>
<dbReference type="Proteomes" id="UP000285794">
    <property type="component" value="Unassembled WGS sequence"/>
</dbReference>
<evidence type="ECO:0000313" key="1">
    <source>
        <dbReference type="EMBL" id="RRG21615.1"/>
    </source>
</evidence>
<dbReference type="OrthoDB" id="594666at2"/>
<organism evidence="1 2">
    <name type="scientific">Ancylomarina euxinus</name>
    <dbReference type="NCBI Taxonomy" id="2283627"/>
    <lineage>
        <taxon>Bacteria</taxon>
        <taxon>Pseudomonadati</taxon>
        <taxon>Bacteroidota</taxon>
        <taxon>Bacteroidia</taxon>
        <taxon>Marinilabiliales</taxon>
        <taxon>Marinifilaceae</taxon>
        <taxon>Ancylomarina</taxon>
    </lineage>
</organism>
<dbReference type="RefSeq" id="WP_125030766.1">
    <property type="nucleotide sequence ID" value="NZ_JAPXVP010000001.1"/>
</dbReference>
<dbReference type="AlphaFoldDB" id="A0A425Y152"/>
<evidence type="ECO:0000313" key="2">
    <source>
        <dbReference type="Proteomes" id="UP000285794"/>
    </source>
</evidence>
<protein>
    <recommendedName>
        <fullName evidence="3">Tetratricopeptide repeat protein</fullName>
    </recommendedName>
</protein>
<gene>
    <name evidence="1" type="ORF">DWB61_10065</name>
</gene>
<comment type="caution">
    <text evidence="1">The sequence shown here is derived from an EMBL/GenBank/DDBJ whole genome shotgun (WGS) entry which is preliminary data.</text>
</comment>
<accession>A0A425Y152</accession>
<reference evidence="1 2" key="1">
    <citation type="submission" date="2018-07" db="EMBL/GenBank/DDBJ databases">
        <title>Draft genome sequence of Ancylomarina sp. M1P.</title>
        <authorList>
            <person name="Yadav S."/>
            <person name="Villanueva L."/>
            <person name="Damste J.S.S."/>
        </authorList>
    </citation>
    <scope>NUCLEOTIDE SEQUENCE [LARGE SCALE GENOMIC DNA]</scope>
    <source>
        <strain evidence="1 2">M1P</strain>
    </source>
</reference>
<name>A0A425Y152_9BACT</name>
<dbReference type="EMBL" id="QQWG01000008">
    <property type="protein sequence ID" value="RRG21615.1"/>
    <property type="molecule type" value="Genomic_DNA"/>
</dbReference>
<sequence length="349" mass="40415">MNKELLQTWLRDPHKMDGNSHKELKALIDEYPFYQAPYLLLLKTLNQQKSIRFNQELKNSALLIPDRRRLYLYLNDKLEFPIYKLDQTEINSPINETPIVESKKEDEVFTLDDNETDALITSSLHNGLPESNLKNEVFGEIEGEIIDFVDLETGFSIENQEETLFGNKTYLTSESSVKKSPNSNLLNLEFEIYDMDFGGNLYVLNSVDKPVDKPVDDQPEPEENHSFSDWMTKLASSDVKSVQIVNETEEKKSPKKQKSNKNSDLISNFIENKPRIPKPDEKTENQIDVSKESLKEDVGCMSETLAGIYIKQKLFEKAEAVYEKLMLKNPEKNIYFASQLERIEKLKNR</sequence>
<evidence type="ECO:0008006" key="3">
    <source>
        <dbReference type="Google" id="ProtNLM"/>
    </source>
</evidence>
<keyword evidence="2" id="KW-1185">Reference proteome</keyword>